<dbReference type="GO" id="GO:0005886">
    <property type="term" value="C:plasma membrane"/>
    <property type="evidence" value="ECO:0007669"/>
    <property type="project" value="UniProtKB-SubCell"/>
</dbReference>
<feature type="domain" description="G protein gamma" evidence="8">
    <location>
        <begin position="32"/>
        <end position="106"/>
    </location>
</feature>
<dbReference type="InterPro" id="IPR045878">
    <property type="entry name" value="GG1/2"/>
</dbReference>
<evidence type="ECO:0000256" key="5">
    <source>
        <dbReference type="ARBA" id="ARBA00023224"/>
    </source>
</evidence>
<comment type="caution">
    <text evidence="9">The sequence shown here is derived from an EMBL/GenBank/DDBJ whole genome shotgun (WGS) entry which is preliminary data.</text>
</comment>
<dbReference type="AlphaFoldDB" id="A0A833VJD1"/>
<evidence type="ECO:0000313" key="10">
    <source>
        <dbReference type="Proteomes" id="UP000623129"/>
    </source>
</evidence>
<dbReference type="Proteomes" id="UP000623129">
    <property type="component" value="Unassembled WGS sequence"/>
</dbReference>
<keyword evidence="10" id="KW-1185">Reference proteome</keyword>
<dbReference type="InterPro" id="IPR015898">
    <property type="entry name" value="G-protein_gamma-like_dom"/>
</dbReference>
<protein>
    <submittedName>
        <fullName evidence="9">Guanine nucleotide-binding protein subunit gamma 2-like protein</fullName>
    </submittedName>
</protein>
<sequence>MEANGEEETSSVDGGSVGWDPQSDTRGKHRISVELKRLEQEAQFLEEELQEIEKTEKASAEFEELIYKIESKPDPLLPITIGPVSPMWDQWFERPKQMHRCRCWII</sequence>
<dbReference type="EMBL" id="SWLB01000020">
    <property type="protein sequence ID" value="KAF3325288.1"/>
    <property type="molecule type" value="Genomic_DNA"/>
</dbReference>
<dbReference type="OrthoDB" id="1934467at2759"/>
<keyword evidence="5" id="KW-0807">Transducer</keyword>
<evidence type="ECO:0000256" key="3">
    <source>
        <dbReference type="ARBA" id="ARBA00023054"/>
    </source>
</evidence>
<feature type="compositionally biased region" description="Acidic residues" evidence="7">
    <location>
        <begin position="1"/>
        <end position="10"/>
    </location>
</feature>
<keyword evidence="3 6" id="KW-0175">Coiled coil</keyword>
<keyword evidence="4" id="KW-0472">Membrane</keyword>
<dbReference type="PANTHER" id="PTHR35129">
    <property type="entry name" value="GUANINE NUCLEOTIDE-BINDING PROTEIN SUBUNIT GAMMA 1"/>
    <property type="match status" value="1"/>
</dbReference>
<dbReference type="SMART" id="SM01224">
    <property type="entry name" value="G_gamma"/>
    <property type="match status" value="1"/>
</dbReference>
<dbReference type="GO" id="GO:0007186">
    <property type="term" value="P:G protein-coupled receptor signaling pathway"/>
    <property type="evidence" value="ECO:0007669"/>
    <property type="project" value="InterPro"/>
</dbReference>
<evidence type="ECO:0000256" key="2">
    <source>
        <dbReference type="ARBA" id="ARBA00022475"/>
    </source>
</evidence>
<organism evidence="9 10">
    <name type="scientific">Carex littledalei</name>
    <dbReference type="NCBI Taxonomy" id="544730"/>
    <lineage>
        <taxon>Eukaryota</taxon>
        <taxon>Viridiplantae</taxon>
        <taxon>Streptophyta</taxon>
        <taxon>Embryophyta</taxon>
        <taxon>Tracheophyta</taxon>
        <taxon>Spermatophyta</taxon>
        <taxon>Magnoliopsida</taxon>
        <taxon>Liliopsida</taxon>
        <taxon>Poales</taxon>
        <taxon>Cyperaceae</taxon>
        <taxon>Cyperoideae</taxon>
        <taxon>Cariceae</taxon>
        <taxon>Carex</taxon>
        <taxon>Carex subgen. Euthyceras</taxon>
    </lineage>
</organism>
<evidence type="ECO:0000259" key="8">
    <source>
        <dbReference type="SMART" id="SM01224"/>
    </source>
</evidence>
<evidence type="ECO:0000256" key="4">
    <source>
        <dbReference type="ARBA" id="ARBA00023136"/>
    </source>
</evidence>
<evidence type="ECO:0000256" key="1">
    <source>
        <dbReference type="ARBA" id="ARBA00004236"/>
    </source>
</evidence>
<dbReference type="Pfam" id="PF00631">
    <property type="entry name" value="G-gamma"/>
    <property type="match status" value="1"/>
</dbReference>
<comment type="subcellular location">
    <subcellularLocation>
        <location evidence="1">Cell membrane</location>
    </subcellularLocation>
</comment>
<evidence type="ECO:0000313" key="9">
    <source>
        <dbReference type="EMBL" id="KAF3325288.1"/>
    </source>
</evidence>
<gene>
    <name evidence="9" type="ORF">FCM35_KLT10359</name>
</gene>
<evidence type="ECO:0000256" key="7">
    <source>
        <dbReference type="SAM" id="MobiDB-lite"/>
    </source>
</evidence>
<name>A0A833VJD1_9POAL</name>
<keyword evidence="2" id="KW-1003">Cell membrane</keyword>
<accession>A0A833VJD1</accession>
<evidence type="ECO:0000256" key="6">
    <source>
        <dbReference type="SAM" id="Coils"/>
    </source>
</evidence>
<reference evidence="9" key="1">
    <citation type="submission" date="2020-01" db="EMBL/GenBank/DDBJ databases">
        <title>Genome sequence of Kobresia littledalei, the first chromosome-level genome in the family Cyperaceae.</title>
        <authorList>
            <person name="Qu G."/>
        </authorList>
    </citation>
    <scope>NUCLEOTIDE SEQUENCE</scope>
    <source>
        <strain evidence="9">C.B.Clarke</strain>
        <tissue evidence="9">Leaf</tissue>
    </source>
</reference>
<feature type="region of interest" description="Disordered" evidence="7">
    <location>
        <begin position="1"/>
        <end position="26"/>
    </location>
</feature>
<proteinExistence type="predicted"/>
<feature type="coiled-coil region" evidence="6">
    <location>
        <begin position="28"/>
        <end position="65"/>
    </location>
</feature>